<dbReference type="Pfam" id="PF02958">
    <property type="entry name" value="EcKL"/>
    <property type="match status" value="1"/>
</dbReference>
<proteinExistence type="predicted"/>
<dbReference type="Proteomes" id="UP000594454">
    <property type="component" value="Chromosome 5"/>
</dbReference>
<dbReference type="InterPro" id="IPR015897">
    <property type="entry name" value="CHK_kinase-like"/>
</dbReference>
<feature type="domain" description="CHK kinase-like" evidence="1">
    <location>
        <begin position="131"/>
        <end position="328"/>
    </location>
</feature>
<dbReference type="SMART" id="SM00587">
    <property type="entry name" value="CHK"/>
    <property type="match status" value="1"/>
</dbReference>
<dbReference type="AlphaFoldDB" id="A0A7R8V3H2"/>
<dbReference type="InterPro" id="IPR011009">
    <property type="entry name" value="Kinase-like_dom_sf"/>
</dbReference>
<organism evidence="2 3">
    <name type="scientific">Hermetia illucens</name>
    <name type="common">Black soldier fly</name>
    <dbReference type="NCBI Taxonomy" id="343691"/>
    <lineage>
        <taxon>Eukaryota</taxon>
        <taxon>Metazoa</taxon>
        <taxon>Ecdysozoa</taxon>
        <taxon>Arthropoda</taxon>
        <taxon>Hexapoda</taxon>
        <taxon>Insecta</taxon>
        <taxon>Pterygota</taxon>
        <taxon>Neoptera</taxon>
        <taxon>Endopterygota</taxon>
        <taxon>Diptera</taxon>
        <taxon>Brachycera</taxon>
        <taxon>Stratiomyomorpha</taxon>
        <taxon>Stratiomyidae</taxon>
        <taxon>Hermetiinae</taxon>
        <taxon>Hermetia</taxon>
    </lineage>
</organism>
<dbReference type="InParanoid" id="A0A7R8V3H2"/>
<sequence length="418" mass="47417">MTTKSISLKIPEHLNSEFFSEALNHGLNTKDVKILKLDFSLGSAAGDNYLSNIYRVVVTYTLQDSCPKEVFLIAKCILDAKNPNSVFTEINVFNKENYMYLTILPQLEDILVGVKLVPQCYYAPESPAPTFVFEDMRAAGFSISDRVNGLNEQHCKVALYKLGQYHAASILLLQKNPSIRDSPALQRGIFSSVTLKKERLQQFVKQNLDSFADHISNTQEYENIVGKLRNLDIKKFIERVMEATQLSNGDILVLSHGDMWVNNLMFKYEESNPTDVVMIDFQGSAFVSLGLDINYFFATSPSPHVLMNKKEELIEKAYFLGLKDTLEKHAFKMIPSLSDITKEIEKKEIYELFCSASILPVVSMSKDDSAEMSTERIREGKIKPSQFATKRFLEAMKISIKKYDEHGLLSTEYISSPN</sequence>
<dbReference type="InterPro" id="IPR004119">
    <property type="entry name" value="EcKL"/>
</dbReference>
<evidence type="ECO:0000313" key="3">
    <source>
        <dbReference type="Proteomes" id="UP000594454"/>
    </source>
</evidence>
<dbReference type="OrthoDB" id="8250698at2759"/>
<evidence type="ECO:0000259" key="1">
    <source>
        <dbReference type="SMART" id="SM00587"/>
    </source>
</evidence>
<keyword evidence="3" id="KW-1185">Reference proteome</keyword>
<dbReference type="Gene3D" id="3.90.1200.10">
    <property type="match status" value="1"/>
</dbReference>
<reference evidence="2 3" key="1">
    <citation type="submission" date="2020-11" db="EMBL/GenBank/DDBJ databases">
        <authorList>
            <person name="Wallbank WR R."/>
            <person name="Pardo Diaz C."/>
            <person name="Kozak K."/>
            <person name="Martin S."/>
            <person name="Jiggins C."/>
            <person name="Moest M."/>
            <person name="Warren A I."/>
            <person name="Generalovic N T."/>
            <person name="Byers J.R.P. K."/>
            <person name="Montejo-Kovacevich G."/>
            <person name="Yen C E."/>
        </authorList>
    </citation>
    <scope>NUCLEOTIDE SEQUENCE [LARGE SCALE GENOMIC DNA]</scope>
</reference>
<gene>
    <name evidence="2" type="ORF">HERILL_LOCUS13930</name>
</gene>
<evidence type="ECO:0000313" key="2">
    <source>
        <dbReference type="EMBL" id="CAD7091515.1"/>
    </source>
</evidence>
<dbReference type="EMBL" id="LR899013">
    <property type="protein sequence ID" value="CAD7091515.1"/>
    <property type="molecule type" value="Genomic_DNA"/>
</dbReference>
<protein>
    <recommendedName>
        <fullName evidence="1">CHK kinase-like domain-containing protein</fullName>
    </recommendedName>
</protein>
<dbReference type="OMA" id="CEGFGGI"/>
<name>A0A7R8V3H2_HERIL</name>
<accession>A0A7R8V3H2</accession>
<dbReference type="PANTHER" id="PTHR11012:SF56">
    <property type="entry name" value="CHK KINASE-LIKE DOMAIN-CONTAINING PROTEIN-RELATED"/>
    <property type="match status" value="1"/>
</dbReference>
<dbReference type="SUPFAM" id="SSF56112">
    <property type="entry name" value="Protein kinase-like (PK-like)"/>
    <property type="match status" value="1"/>
</dbReference>
<dbReference type="PANTHER" id="PTHR11012">
    <property type="entry name" value="PROTEIN KINASE-LIKE DOMAIN-CONTAINING"/>
    <property type="match status" value="1"/>
</dbReference>